<evidence type="ECO:0000313" key="3">
    <source>
        <dbReference type="Proteomes" id="UP000799421"/>
    </source>
</evidence>
<dbReference type="OrthoDB" id="10265988at2759"/>
<reference evidence="2" key="1">
    <citation type="journal article" date="2020" name="Stud. Mycol.">
        <title>101 Dothideomycetes genomes: a test case for predicting lifestyles and emergence of pathogens.</title>
        <authorList>
            <person name="Haridas S."/>
            <person name="Albert R."/>
            <person name="Binder M."/>
            <person name="Bloem J."/>
            <person name="Labutti K."/>
            <person name="Salamov A."/>
            <person name="Andreopoulos B."/>
            <person name="Baker S."/>
            <person name="Barry K."/>
            <person name="Bills G."/>
            <person name="Bluhm B."/>
            <person name="Cannon C."/>
            <person name="Castanera R."/>
            <person name="Culley D."/>
            <person name="Daum C."/>
            <person name="Ezra D."/>
            <person name="Gonzalez J."/>
            <person name="Henrissat B."/>
            <person name="Kuo A."/>
            <person name="Liang C."/>
            <person name="Lipzen A."/>
            <person name="Lutzoni F."/>
            <person name="Magnuson J."/>
            <person name="Mondo S."/>
            <person name="Nolan M."/>
            <person name="Ohm R."/>
            <person name="Pangilinan J."/>
            <person name="Park H.-J."/>
            <person name="Ramirez L."/>
            <person name="Alfaro M."/>
            <person name="Sun H."/>
            <person name="Tritt A."/>
            <person name="Yoshinaga Y."/>
            <person name="Zwiers L.-H."/>
            <person name="Turgeon B."/>
            <person name="Goodwin S."/>
            <person name="Spatafora J."/>
            <person name="Crous P."/>
            <person name="Grigoriev I."/>
        </authorList>
    </citation>
    <scope>NUCLEOTIDE SEQUENCE</scope>
    <source>
        <strain evidence="2">CBS 480.64</strain>
    </source>
</reference>
<dbReference type="Pfam" id="PF09070">
    <property type="entry name" value="PFU"/>
    <property type="match status" value="1"/>
</dbReference>
<dbReference type="PROSITE" id="PS51394">
    <property type="entry name" value="PFU"/>
    <property type="match status" value="1"/>
</dbReference>
<sequence length="99" mass="10953">MFHIFSRDSKRQANVETLTAFEESNKSFAILVEIVNQGLPFNIKDLPGPATLKTESDQRDGELRLVRRSNGTFTLHIWSPSSSQWNTIGTIVSGEGSGS</sequence>
<gene>
    <name evidence="2" type="ORF">K470DRAFT_270787</name>
</gene>
<dbReference type="InterPro" id="IPR015155">
    <property type="entry name" value="PFU"/>
</dbReference>
<name>A0A6A7BYW4_9PEZI</name>
<dbReference type="AlphaFoldDB" id="A0A6A7BYW4"/>
<accession>A0A6A7BYW4</accession>
<protein>
    <recommendedName>
        <fullName evidence="1">PFU domain-containing protein</fullName>
    </recommendedName>
</protein>
<keyword evidence="3" id="KW-1185">Reference proteome</keyword>
<organism evidence="2 3">
    <name type="scientific">Piedraia hortae CBS 480.64</name>
    <dbReference type="NCBI Taxonomy" id="1314780"/>
    <lineage>
        <taxon>Eukaryota</taxon>
        <taxon>Fungi</taxon>
        <taxon>Dikarya</taxon>
        <taxon>Ascomycota</taxon>
        <taxon>Pezizomycotina</taxon>
        <taxon>Dothideomycetes</taxon>
        <taxon>Dothideomycetidae</taxon>
        <taxon>Capnodiales</taxon>
        <taxon>Piedraiaceae</taxon>
        <taxon>Piedraia</taxon>
    </lineage>
</organism>
<dbReference type="Proteomes" id="UP000799421">
    <property type="component" value="Unassembled WGS sequence"/>
</dbReference>
<feature type="domain" description="PFU" evidence="1">
    <location>
        <begin position="77"/>
        <end position="99"/>
    </location>
</feature>
<proteinExistence type="predicted"/>
<dbReference type="EMBL" id="MU005983">
    <property type="protein sequence ID" value="KAF2860252.1"/>
    <property type="molecule type" value="Genomic_DNA"/>
</dbReference>
<evidence type="ECO:0000259" key="1">
    <source>
        <dbReference type="PROSITE" id="PS51394"/>
    </source>
</evidence>
<evidence type="ECO:0000313" key="2">
    <source>
        <dbReference type="EMBL" id="KAF2860252.1"/>
    </source>
</evidence>